<keyword evidence="6 8" id="KW-1133">Transmembrane helix</keyword>
<feature type="transmembrane region" description="Helical" evidence="8">
    <location>
        <begin position="84"/>
        <end position="102"/>
    </location>
</feature>
<feature type="transmembrane region" description="Helical" evidence="8">
    <location>
        <begin position="145"/>
        <end position="168"/>
    </location>
</feature>
<evidence type="ECO:0000256" key="7">
    <source>
        <dbReference type="ARBA" id="ARBA00023136"/>
    </source>
</evidence>
<evidence type="ECO:0000313" key="10">
    <source>
        <dbReference type="Proteomes" id="UP000595197"/>
    </source>
</evidence>
<dbReference type="EMBL" id="CP067422">
    <property type="protein sequence ID" value="QQP93399.1"/>
    <property type="molecule type" value="Genomic_DNA"/>
</dbReference>
<keyword evidence="2" id="KW-0813">Transport</keyword>
<protein>
    <submittedName>
        <fullName evidence="9">ABC transporter permease</fullName>
    </submittedName>
</protein>
<accession>A0ABX7BH43</accession>
<evidence type="ECO:0000256" key="1">
    <source>
        <dbReference type="ARBA" id="ARBA00004651"/>
    </source>
</evidence>
<keyword evidence="7 8" id="KW-0472">Membrane</keyword>
<feature type="transmembrane region" description="Helical" evidence="8">
    <location>
        <begin position="30"/>
        <end position="53"/>
    </location>
</feature>
<gene>
    <name evidence="9" type="ORF">IGS68_32760</name>
</gene>
<organism evidence="9 10">
    <name type="scientific">Skermanella cutis</name>
    <dbReference type="NCBI Taxonomy" id="2775420"/>
    <lineage>
        <taxon>Bacteria</taxon>
        <taxon>Pseudomonadati</taxon>
        <taxon>Pseudomonadota</taxon>
        <taxon>Alphaproteobacteria</taxon>
        <taxon>Rhodospirillales</taxon>
        <taxon>Azospirillaceae</taxon>
        <taxon>Skermanella</taxon>
    </lineage>
</organism>
<evidence type="ECO:0000256" key="2">
    <source>
        <dbReference type="ARBA" id="ARBA00022448"/>
    </source>
</evidence>
<dbReference type="PANTHER" id="PTHR32196">
    <property type="entry name" value="ABC TRANSPORTER PERMEASE PROTEIN YPHD-RELATED-RELATED"/>
    <property type="match status" value="1"/>
</dbReference>
<proteinExistence type="predicted"/>
<keyword evidence="4" id="KW-0997">Cell inner membrane</keyword>
<dbReference type="PANTHER" id="PTHR32196:SF21">
    <property type="entry name" value="ABC TRANSPORTER PERMEASE PROTEIN YPHD-RELATED"/>
    <property type="match status" value="1"/>
</dbReference>
<dbReference type="InterPro" id="IPR001851">
    <property type="entry name" value="ABC_transp_permease"/>
</dbReference>
<keyword evidence="9" id="KW-0614">Plasmid</keyword>
<evidence type="ECO:0000256" key="8">
    <source>
        <dbReference type="SAM" id="Phobius"/>
    </source>
</evidence>
<evidence type="ECO:0000256" key="6">
    <source>
        <dbReference type="ARBA" id="ARBA00022989"/>
    </source>
</evidence>
<sequence length="347" mass="36360">MSARVTETDRAGSGNQSAVMSWLRGRLSNIAPFITLLFLVAFFSIASPSFATLDNVGNILNQISITAIMAVGLTYVILCAEIDLSVASVANATGIVLAYFTLQDTYANIAHVPMPGWVAILFAFGACFALGAVNAFGVTRIGIPSFIMTLAMLQIGAGICAMLVRGQIAYNVPPLVQTLGQQALGPVPYVVIVAGLFLLVGHLVLTYTRFGRYVYMVGGNREAAEYSGVNVKLVIASVMVISAVCSGVAGMVGVAYFGSAQQNEFDSYLLDSISAVVVGGTSLFGGRGGIGNTVVGLLVLGVLNNGLDHINIDSFLKILIRGLILLAALVINIYAQRLRTAQAATTH</sequence>
<feature type="transmembrane region" description="Helical" evidence="8">
    <location>
        <begin position="114"/>
        <end position="133"/>
    </location>
</feature>
<evidence type="ECO:0000256" key="5">
    <source>
        <dbReference type="ARBA" id="ARBA00022692"/>
    </source>
</evidence>
<evidence type="ECO:0000256" key="3">
    <source>
        <dbReference type="ARBA" id="ARBA00022475"/>
    </source>
</evidence>
<dbReference type="Pfam" id="PF02653">
    <property type="entry name" value="BPD_transp_2"/>
    <property type="match status" value="1"/>
</dbReference>
<feature type="transmembrane region" description="Helical" evidence="8">
    <location>
        <begin position="59"/>
        <end position="77"/>
    </location>
</feature>
<keyword evidence="5 8" id="KW-0812">Transmembrane</keyword>
<dbReference type="CDD" id="cd06579">
    <property type="entry name" value="TM_PBP1_transp_AraH_like"/>
    <property type="match status" value="1"/>
</dbReference>
<feature type="transmembrane region" description="Helical" evidence="8">
    <location>
        <begin position="231"/>
        <end position="257"/>
    </location>
</feature>
<evidence type="ECO:0000256" key="4">
    <source>
        <dbReference type="ARBA" id="ARBA00022519"/>
    </source>
</evidence>
<geneLocation type="plasmid" evidence="9 10">
    <name>pTT6-2</name>
</geneLocation>
<keyword evidence="10" id="KW-1185">Reference proteome</keyword>
<keyword evidence="3" id="KW-1003">Cell membrane</keyword>
<feature type="transmembrane region" description="Helical" evidence="8">
    <location>
        <begin position="188"/>
        <end position="210"/>
    </location>
</feature>
<reference evidence="9" key="1">
    <citation type="submission" date="2021-02" db="EMBL/GenBank/DDBJ databases">
        <title>Skermanella TT6 skin isolate.</title>
        <authorList>
            <person name="Lee K."/>
            <person name="Ganzorig M."/>
        </authorList>
    </citation>
    <scope>NUCLEOTIDE SEQUENCE</scope>
    <source>
        <strain evidence="9">TT6</strain>
    </source>
</reference>
<name>A0ABX7BH43_9PROT</name>
<feature type="transmembrane region" description="Helical" evidence="8">
    <location>
        <begin position="315"/>
        <end position="335"/>
    </location>
</feature>
<evidence type="ECO:0000313" key="9">
    <source>
        <dbReference type="EMBL" id="QQP93399.1"/>
    </source>
</evidence>
<dbReference type="Proteomes" id="UP000595197">
    <property type="component" value="Plasmid pTT6-2"/>
</dbReference>
<comment type="subcellular location">
    <subcellularLocation>
        <location evidence="1">Cell membrane</location>
        <topology evidence="1">Multi-pass membrane protein</topology>
    </subcellularLocation>
</comment>